<dbReference type="GO" id="GO:0020037">
    <property type="term" value="F:heme binding"/>
    <property type="evidence" value="ECO:0007669"/>
    <property type="project" value="InterPro"/>
</dbReference>
<reference evidence="5 7" key="1">
    <citation type="journal article" date="2008" name="Science">
        <title>The Physcomitrella genome reveals evolutionary insights into the conquest of land by plants.</title>
        <authorList>
            <person name="Rensing S."/>
            <person name="Lang D."/>
            <person name="Zimmer A."/>
            <person name="Terry A."/>
            <person name="Salamov A."/>
            <person name="Shapiro H."/>
            <person name="Nishiyama T."/>
            <person name="Perroud P.-F."/>
            <person name="Lindquist E."/>
            <person name="Kamisugi Y."/>
            <person name="Tanahashi T."/>
            <person name="Sakakibara K."/>
            <person name="Fujita T."/>
            <person name="Oishi K."/>
            <person name="Shin-I T."/>
            <person name="Kuroki Y."/>
            <person name="Toyoda A."/>
            <person name="Suzuki Y."/>
            <person name="Hashimoto A."/>
            <person name="Yamaguchi K."/>
            <person name="Sugano A."/>
            <person name="Kohara Y."/>
            <person name="Fujiyama A."/>
            <person name="Anterola A."/>
            <person name="Aoki S."/>
            <person name="Ashton N."/>
            <person name="Barbazuk W.B."/>
            <person name="Barker E."/>
            <person name="Bennetzen J."/>
            <person name="Bezanilla M."/>
            <person name="Blankenship R."/>
            <person name="Cho S.H."/>
            <person name="Dutcher S."/>
            <person name="Estelle M."/>
            <person name="Fawcett J.A."/>
            <person name="Gundlach H."/>
            <person name="Hanada K."/>
            <person name="Heyl A."/>
            <person name="Hicks K.A."/>
            <person name="Hugh J."/>
            <person name="Lohr M."/>
            <person name="Mayer K."/>
            <person name="Melkozernov A."/>
            <person name="Murata T."/>
            <person name="Nelson D."/>
            <person name="Pils B."/>
            <person name="Prigge M."/>
            <person name="Reiss B."/>
            <person name="Renner T."/>
            <person name="Rombauts S."/>
            <person name="Rushton P."/>
            <person name="Sanderfoot A."/>
            <person name="Schween G."/>
            <person name="Shiu S.-H."/>
            <person name="Stueber K."/>
            <person name="Theodoulou F.L."/>
            <person name="Tu H."/>
            <person name="Van de Peer Y."/>
            <person name="Verrier P.J."/>
            <person name="Waters E."/>
            <person name="Wood A."/>
            <person name="Yang L."/>
            <person name="Cove D."/>
            <person name="Cuming A."/>
            <person name="Hasebe M."/>
            <person name="Lucas S."/>
            <person name="Mishler D.B."/>
            <person name="Reski R."/>
            <person name="Grigoriev I."/>
            <person name="Quatrano R.S."/>
            <person name="Boore J.L."/>
        </authorList>
    </citation>
    <scope>NUCLEOTIDE SEQUENCE [LARGE SCALE GENOMIC DNA]</scope>
    <source>
        <strain evidence="6 7">cv. Gransden 2004</strain>
    </source>
</reference>
<dbReference type="GO" id="GO:0016705">
    <property type="term" value="F:oxidoreductase activity, acting on paired donors, with incorporation or reduction of molecular oxygen"/>
    <property type="evidence" value="ECO:0007669"/>
    <property type="project" value="InterPro"/>
</dbReference>
<keyword evidence="3" id="KW-0560">Oxidoreductase</keyword>
<reference evidence="6" key="3">
    <citation type="submission" date="2020-12" db="UniProtKB">
        <authorList>
            <consortium name="EnsemblPlants"/>
        </authorList>
    </citation>
    <scope>IDENTIFICATION</scope>
</reference>
<keyword evidence="2" id="KW-0479">Metal-binding</keyword>
<keyword evidence="4" id="KW-0408">Iron</keyword>
<dbReference type="InParanoid" id="A0A2K1JLM2"/>
<gene>
    <name evidence="5" type="ORF">PHYPA_017266</name>
</gene>
<evidence type="ECO:0000313" key="7">
    <source>
        <dbReference type="Proteomes" id="UP000006727"/>
    </source>
</evidence>
<dbReference type="EnsemblPlants" id="Pp3c13_12160V3.1">
    <property type="protein sequence ID" value="PAC:32931112.CDS.1"/>
    <property type="gene ID" value="Pp3c13_12160"/>
</dbReference>
<dbReference type="InterPro" id="IPR036396">
    <property type="entry name" value="Cyt_P450_sf"/>
</dbReference>
<dbReference type="Proteomes" id="UP000006727">
    <property type="component" value="Chromosome 13"/>
</dbReference>
<dbReference type="Gene3D" id="1.10.630.10">
    <property type="entry name" value="Cytochrome P450"/>
    <property type="match status" value="1"/>
</dbReference>
<dbReference type="GO" id="GO:0004497">
    <property type="term" value="F:monooxygenase activity"/>
    <property type="evidence" value="ECO:0007669"/>
    <property type="project" value="InterPro"/>
</dbReference>
<dbReference type="SUPFAM" id="SSF48264">
    <property type="entry name" value="Cytochrome P450"/>
    <property type="match status" value="1"/>
</dbReference>
<evidence type="ECO:0000313" key="6">
    <source>
        <dbReference type="EnsemblPlants" id="PAC:32931112.CDS.1"/>
    </source>
</evidence>
<evidence type="ECO:0000256" key="2">
    <source>
        <dbReference type="ARBA" id="ARBA00022723"/>
    </source>
</evidence>
<dbReference type="EnsemblPlants" id="Pp3c13_12161V3.1">
    <property type="protein sequence ID" value="PAC:32931378.CDS.1"/>
    <property type="gene ID" value="Pp3c13_12161"/>
</dbReference>
<evidence type="ECO:0000256" key="1">
    <source>
        <dbReference type="ARBA" id="ARBA00022617"/>
    </source>
</evidence>
<name>A0A2K1JLM2_PHYPA</name>
<dbReference type="PaxDb" id="3218-PP1S5_202V6.1"/>
<keyword evidence="7" id="KW-1185">Reference proteome</keyword>
<organism evidence="5">
    <name type="scientific">Physcomitrium patens</name>
    <name type="common">Spreading-leaved earth moss</name>
    <name type="synonym">Physcomitrella patens</name>
    <dbReference type="NCBI Taxonomy" id="3218"/>
    <lineage>
        <taxon>Eukaryota</taxon>
        <taxon>Viridiplantae</taxon>
        <taxon>Streptophyta</taxon>
        <taxon>Embryophyta</taxon>
        <taxon>Bryophyta</taxon>
        <taxon>Bryophytina</taxon>
        <taxon>Bryopsida</taxon>
        <taxon>Funariidae</taxon>
        <taxon>Funariales</taxon>
        <taxon>Funariaceae</taxon>
        <taxon>Physcomitrium</taxon>
    </lineage>
</organism>
<dbReference type="Gramene" id="Pp3c13_12161V3.1">
    <property type="protein sequence ID" value="PAC:32931378.CDS.1"/>
    <property type="gene ID" value="Pp3c13_12161"/>
</dbReference>
<sequence>MQEVLAPKRMKFAAQLTANEMDCMMNSIYRDCTQNPYAAIEINKKFRMLTVNFIARMVLSNRYFSNDPEEENEETAEFKYVINEQFFLLGAIFPADSFSFLKPFDMGGLEKCTLVLFPHF</sequence>
<proteinExistence type="predicted"/>
<accession>A0A2K1JLM2</accession>
<evidence type="ECO:0000256" key="3">
    <source>
        <dbReference type="ARBA" id="ARBA00023002"/>
    </source>
</evidence>
<dbReference type="GO" id="GO:0005506">
    <property type="term" value="F:iron ion binding"/>
    <property type="evidence" value="ECO:0007669"/>
    <property type="project" value="InterPro"/>
</dbReference>
<keyword evidence="1" id="KW-0349">Heme</keyword>
<evidence type="ECO:0000256" key="4">
    <source>
        <dbReference type="ARBA" id="ARBA00023004"/>
    </source>
</evidence>
<dbReference type="STRING" id="3218.A0A2K1JLM2"/>
<dbReference type="Gramene" id="Pp3c13_12160V3.1">
    <property type="protein sequence ID" value="PAC:32931112.CDS.1"/>
    <property type="gene ID" value="Pp3c13_12160"/>
</dbReference>
<reference evidence="5 7" key="2">
    <citation type="journal article" date="2018" name="Plant J.">
        <title>The Physcomitrella patens chromosome-scale assembly reveals moss genome structure and evolution.</title>
        <authorList>
            <person name="Lang D."/>
            <person name="Ullrich K.K."/>
            <person name="Murat F."/>
            <person name="Fuchs J."/>
            <person name="Jenkins J."/>
            <person name="Haas F.B."/>
            <person name="Piednoel M."/>
            <person name="Gundlach H."/>
            <person name="Van Bel M."/>
            <person name="Meyberg R."/>
            <person name="Vives C."/>
            <person name="Morata J."/>
            <person name="Symeonidi A."/>
            <person name="Hiss M."/>
            <person name="Muchero W."/>
            <person name="Kamisugi Y."/>
            <person name="Saleh O."/>
            <person name="Blanc G."/>
            <person name="Decker E.L."/>
            <person name="van Gessel N."/>
            <person name="Grimwood J."/>
            <person name="Hayes R.D."/>
            <person name="Graham S.W."/>
            <person name="Gunter L.E."/>
            <person name="McDaniel S.F."/>
            <person name="Hoernstein S.N.W."/>
            <person name="Larsson A."/>
            <person name="Li F.W."/>
            <person name="Perroud P.F."/>
            <person name="Phillips J."/>
            <person name="Ranjan P."/>
            <person name="Rokshar D.S."/>
            <person name="Rothfels C.J."/>
            <person name="Schneider L."/>
            <person name="Shu S."/>
            <person name="Stevenson D.W."/>
            <person name="Thummler F."/>
            <person name="Tillich M."/>
            <person name="Villarreal Aguilar J.C."/>
            <person name="Widiez T."/>
            <person name="Wong G.K."/>
            <person name="Wymore A."/>
            <person name="Zhang Y."/>
            <person name="Zimmer A.D."/>
            <person name="Quatrano R.S."/>
            <person name="Mayer K.F.X."/>
            <person name="Goodstein D."/>
            <person name="Casacuberta J.M."/>
            <person name="Vandepoele K."/>
            <person name="Reski R."/>
            <person name="Cuming A.C."/>
            <person name="Tuskan G.A."/>
            <person name="Maumus F."/>
            <person name="Salse J."/>
            <person name="Schmutz J."/>
            <person name="Rensing S.A."/>
        </authorList>
    </citation>
    <scope>NUCLEOTIDE SEQUENCE [LARGE SCALE GENOMIC DNA]</scope>
    <source>
        <strain evidence="6 7">cv. Gransden 2004</strain>
    </source>
</reference>
<dbReference type="PANTHER" id="PTHR47947">
    <property type="entry name" value="CYTOCHROME P450 82C3-RELATED"/>
    <property type="match status" value="1"/>
</dbReference>
<protein>
    <submittedName>
        <fullName evidence="5 6">Uncharacterized protein</fullName>
    </submittedName>
</protein>
<dbReference type="InterPro" id="IPR050651">
    <property type="entry name" value="Plant_Cytochrome_P450_Monoox"/>
</dbReference>
<dbReference type="AlphaFoldDB" id="A0A2K1JLM2"/>
<evidence type="ECO:0000313" key="5">
    <source>
        <dbReference type="EMBL" id="PNR42437.1"/>
    </source>
</evidence>
<dbReference type="EMBL" id="ABEU02000013">
    <property type="protein sequence ID" value="PNR42437.1"/>
    <property type="molecule type" value="Genomic_DNA"/>
</dbReference>